<name>A0A0B6YMM1_9EUPU</name>
<accession>A0A0B6YMM1</accession>
<protein>
    <submittedName>
        <fullName evidence="1">Uncharacterized protein</fullName>
    </submittedName>
</protein>
<proteinExistence type="predicted"/>
<feature type="non-terminal residue" evidence="1">
    <location>
        <position position="1"/>
    </location>
</feature>
<feature type="non-terminal residue" evidence="1">
    <location>
        <position position="67"/>
    </location>
</feature>
<sequence>PSFVHTEVLSALCAVCENNTYRIERFHDVLVGGKGILLQLTDDTTCEDDVVVEAVRCLAVFTSMRPN</sequence>
<organism evidence="1">
    <name type="scientific">Arion vulgaris</name>
    <dbReference type="NCBI Taxonomy" id="1028688"/>
    <lineage>
        <taxon>Eukaryota</taxon>
        <taxon>Metazoa</taxon>
        <taxon>Spiralia</taxon>
        <taxon>Lophotrochozoa</taxon>
        <taxon>Mollusca</taxon>
        <taxon>Gastropoda</taxon>
        <taxon>Heterobranchia</taxon>
        <taxon>Euthyneura</taxon>
        <taxon>Panpulmonata</taxon>
        <taxon>Eupulmonata</taxon>
        <taxon>Stylommatophora</taxon>
        <taxon>Helicina</taxon>
        <taxon>Arionoidea</taxon>
        <taxon>Arionidae</taxon>
        <taxon>Arion</taxon>
    </lineage>
</organism>
<dbReference type="EMBL" id="HACG01010613">
    <property type="protein sequence ID" value="CEK57478.1"/>
    <property type="molecule type" value="Transcribed_RNA"/>
</dbReference>
<gene>
    <name evidence="1" type="primary">ORF30265</name>
</gene>
<evidence type="ECO:0000313" key="1">
    <source>
        <dbReference type="EMBL" id="CEK57478.1"/>
    </source>
</evidence>
<dbReference type="AlphaFoldDB" id="A0A0B6YMM1"/>
<reference evidence="1" key="1">
    <citation type="submission" date="2014-12" db="EMBL/GenBank/DDBJ databases">
        <title>Insight into the proteome of Arion vulgaris.</title>
        <authorList>
            <person name="Aradska J."/>
            <person name="Bulat T."/>
            <person name="Smidak R."/>
            <person name="Sarate P."/>
            <person name="Gangsoo J."/>
            <person name="Sialana F."/>
            <person name="Bilban M."/>
            <person name="Lubec G."/>
        </authorList>
    </citation>
    <scope>NUCLEOTIDE SEQUENCE</scope>
    <source>
        <tissue evidence="1">Skin</tissue>
    </source>
</reference>